<dbReference type="EMBL" id="JACHHZ010000009">
    <property type="protein sequence ID" value="MBB6096577.1"/>
    <property type="molecule type" value="Genomic_DNA"/>
</dbReference>
<name>A0A841HTA0_9GAMM</name>
<feature type="chain" id="PRO_5032892326" description="Alginate export domain-containing protein" evidence="1">
    <location>
        <begin position="20"/>
        <end position="406"/>
    </location>
</feature>
<evidence type="ECO:0000256" key="1">
    <source>
        <dbReference type="SAM" id="SignalP"/>
    </source>
</evidence>
<dbReference type="SUPFAM" id="SSF56935">
    <property type="entry name" value="Porins"/>
    <property type="match status" value="1"/>
</dbReference>
<proteinExistence type="predicted"/>
<dbReference type="Gene3D" id="2.40.160.10">
    <property type="entry name" value="Porin"/>
    <property type="match status" value="1"/>
</dbReference>
<dbReference type="InterPro" id="IPR023614">
    <property type="entry name" value="Porin_dom_sf"/>
</dbReference>
<dbReference type="RefSeq" id="WP_184335967.1">
    <property type="nucleotide sequence ID" value="NZ_JACHHZ010000009.1"/>
</dbReference>
<organism evidence="2 3">
    <name type="scientific">Povalibacter uvarum</name>
    <dbReference type="NCBI Taxonomy" id="732238"/>
    <lineage>
        <taxon>Bacteria</taxon>
        <taxon>Pseudomonadati</taxon>
        <taxon>Pseudomonadota</taxon>
        <taxon>Gammaproteobacteria</taxon>
        <taxon>Steroidobacterales</taxon>
        <taxon>Steroidobacteraceae</taxon>
        <taxon>Povalibacter</taxon>
    </lineage>
</organism>
<evidence type="ECO:0000313" key="2">
    <source>
        <dbReference type="EMBL" id="MBB6096577.1"/>
    </source>
</evidence>
<dbReference type="Proteomes" id="UP000588068">
    <property type="component" value="Unassembled WGS sequence"/>
</dbReference>
<sequence>MHRSGLIVTALILSTTANATDFGPIGGAIGETKPIIDTRLRYEGVDQEPMAEDAEALTLRARLGFETGKAWNTALLVEGEFVWPLISDYNSTINGKTQYPVVADPESYEFNRVQLTNTSLSQTTITFGRQRVTLDDQRFVGNVGWRQNEQTFDALRVVNKSITNLTLDATYFNQVNRVFGKDSPQGRYEGDSFLANAGYQFPIGKLTAFGYWLEFDPIPNVAAAVRDSSETYGLRFAGERPLNKLKLAYAASYATQQQYSDNPLNFDNDYYLLELTGTYRQFYVGLGVEVLEGNGVKGFTTPLATLHKFQGWADKFLTTPVDGIDDRYVNAGFTLKGVGPLDTLGAAASYHTYEAERISQDYGSEIDLQLQAKWKRFIGTLKYADYSADGLFTDTEKFWVQVEYVW</sequence>
<accession>A0A841HTA0</accession>
<feature type="signal peptide" evidence="1">
    <location>
        <begin position="1"/>
        <end position="19"/>
    </location>
</feature>
<keyword evidence="1" id="KW-0732">Signal</keyword>
<reference evidence="2 3" key="1">
    <citation type="submission" date="2020-08" db="EMBL/GenBank/DDBJ databases">
        <title>Genomic Encyclopedia of Type Strains, Phase IV (KMG-IV): sequencing the most valuable type-strain genomes for metagenomic binning, comparative biology and taxonomic classification.</title>
        <authorList>
            <person name="Goeker M."/>
        </authorList>
    </citation>
    <scope>NUCLEOTIDE SEQUENCE [LARGE SCALE GENOMIC DNA]</scope>
    <source>
        <strain evidence="2 3">DSM 26723</strain>
    </source>
</reference>
<evidence type="ECO:0000313" key="3">
    <source>
        <dbReference type="Proteomes" id="UP000588068"/>
    </source>
</evidence>
<comment type="caution">
    <text evidence="2">The sequence shown here is derived from an EMBL/GenBank/DDBJ whole genome shotgun (WGS) entry which is preliminary data.</text>
</comment>
<protein>
    <recommendedName>
        <fullName evidence="4">Alginate export domain-containing protein</fullName>
    </recommendedName>
</protein>
<dbReference type="AlphaFoldDB" id="A0A841HTA0"/>
<keyword evidence="3" id="KW-1185">Reference proteome</keyword>
<evidence type="ECO:0008006" key="4">
    <source>
        <dbReference type="Google" id="ProtNLM"/>
    </source>
</evidence>
<gene>
    <name evidence="2" type="ORF">HNQ60_005500</name>
</gene>